<dbReference type="Pfam" id="PF00388">
    <property type="entry name" value="PI-PLC-X"/>
    <property type="match status" value="1"/>
</dbReference>
<dbReference type="PANTHER" id="PTHR13593:SF113">
    <property type="entry name" value="SI:DKEY-266F7.9"/>
    <property type="match status" value="1"/>
</dbReference>
<dbReference type="AlphaFoldDB" id="A0A0D1Y7G0"/>
<dbReference type="OrthoDB" id="1046782at2759"/>
<gene>
    <name evidence="2" type="ORF">PV11_06417</name>
</gene>
<name>A0A0D1Y7G0_9EURO</name>
<evidence type="ECO:0000259" key="1">
    <source>
        <dbReference type="SMART" id="SM00148"/>
    </source>
</evidence>
<dbReference type="CDD" id="cd08586">
    <property type="entry name" value="PI-PLCc_BcPLC_like"/>
    <property type="match status" value="1"/>
</dbReference>
<organism evidence="2 3">
    <name type="scientific">Exophiala sideris</name>
    <dbReference type="NCBI Taxonomy" id="1016849"/>
    <lineage>
        <taxon>Eukaryota</taxon>
        <taxon>Fungi</taxon>
        <taxon>Dikarya</taxon>
        <taxon>Ascomycota</taxon>
        <taxon>Pezizomycotina</taxon>
        <taxon>Eurotiomycetes</taxon>
        <taxon>Chaetothyriomycetidae</taxon>
        <taxon>Chaetothyriales</taxon>
        <taxon>Herpotrichiellaceae</taxon>
        <taxon>Exophiala</taxon>
    </lineage>
</organism>
<feature type="domain" description="Phosphatidylinositol-specific phospholipase C X" evidence="1">
    <location>
        <begin position="174"/>
        <end position="326"/>
    </location>
</feature>
<dbReference type="Proteomes" id="UP000053599">
    <property type="component" value="Unassembled WGS sequence"/>
</dbReference>
<dbReference type="SUPFAM" id="SSF51695">
    <property type="entry name" value="PLC-like phosphodiesterases"/>
    <property type="match status" value="1"/>
</dbReference>
<protein>
    <recommendedName>
        <fullName evidence="1">Phosphatidylinositol-specific phospholipase C X domain-containing protein</fullName>
    </recommendedName>
</protein>
<evidence type="ECO:0000313" key="2">
    <source>
        <dbReference type="EMBL" id="KIV78807.1"/>
    </source>
</evidence>
<dbReference type="InterPro" id="IPR051057">
    <property type="entry name" value="PI-PLC_domain"/>
</dbReference>
<evidence type="ECO:0000313" key="3">
    <source>
        <dbReference type="Proteomes" id="UP000053599"/>
    </source>
</evidence>
<dbReference type="PANTHER" id="PTHR13593">
    <property type="match status" value="1"/>
</dbReference>
<reference evidence="2 3" key="1">
    <citation type="submission" date="2015-01" db="EMBL/GenBank/DDBJ databases">
        <title>The Genome Sequence of Exophiala sideris CBS121828.</title>
        <authorList>
            <consortium name="The Broad Institute Genomics Platform"/>
            <person name="Cuomo C."/>
            <person name="de Hoog S."/>
            <person name="Gorbushina A."/>
            <person name="Stielow B."/>
            <person name="Teixiera M."/>
            <person name="Abouelleil A."/>
            <person name="Chapman S.B."/>
            <person name="Priest M."/>
            <person name="Young S.K."/>
            <person name="Wortman J."/>
            <person name="Nusbaum C."/>
            <person name="Birren B."/>
        </authorList>
    </citation>
    <scope>NUCLEOTIDE SEQUENCE [LARGE SCALE GENOMIC DNA]</scope>
    <source>
        <strain evidence="2 3">CBS 121828</strain>
    </source>
</reference>
<proteinExistence type="predicted"/>
<dbReference type="GO" id="GO:0006629">
    <property type="term" value="P:lipid metabolic process"/>
    <property type="evidence" value="ECO:0007669"/>
    <property type="project" value="InterPro"/>
</dbReference>
<dbReference type="PROSITE" id="PS50007">
    <property type="entry name" value="PIPLC_X_DOMAIN"/>
    <property type="match status" value="1"/>
</dbReference>
<sequence length="492" mass="55052">MNIFQFFQPKPRAPNMAPFVTIRNLSNNPLTLVLVEHFDPSPENAFQMQNVTMSLAAVTNSVGLTNSTTRRSVPQIDANATPFATRELSISLPPFTVVPTDVKPVINKPSERLRLTFQTEFGGKHQMYCPVPTEQTASLVALAPDPKLHFTGIYLPDTSFVALYNTSHLDSWMQDLPNDIPLGALSIPGTHNSPTNHNAPPSVRCQAVSPKEQLENGVRFFDIRVQVPEPYDVNSDKLHLVHAAFPVALSGTKYFRDLYNTVLQFLKDHPGETLIMSLKREGTGKGTDEQLGRILKNHYTNPQEWFTEPRVPALGEVRGRIVLVRRFVLEEGLKHEWQDRGWGIDAQVWADNTPNAMCPSGDVCVQDFYEVLEKPTIDKKIQYVNDQLERSGCCVLNPAEVQPLGEKKYPLYINFLSASNFWKVGTWPEKIAAEVNPAVTAHLCQKHMLTDDGQVKEGDWSTGIVVTDWVGLGGDWDIIRCIVGMNSKLAPR</sequence>
<dbReference type="GO" id="GO:0008081">
    <property type="term" value="F:phosphoric diester hydrolase activity"/>
    <property type="evidence" value="ECO:0007669"/>
    <property type="project" value="InterPro"/>
</dbReference>
<dbReference type="HOGENOM" id="CLU_024117_2_0_1"/>
<dbReference type="InterPro" id="IPR017946">
    <property type="entry name" value="PLC-like_Pdiesterase_TIM-brl"/>
</dbReference>
<accession>A0A0D1Y7G0</accession>
<dbReference type="InterPro" id="IPR000909">
    <property type="entry name" value="PLipase_C_PInositol-sp_X_dom"/>
</dbReference>
<dbReference type="SMART" id="SM00148">
    <property type="entry name" value="PLCXc"/>
    <property type="match status" value="1"/>
</dbReference>
<dbReference type="Gene3D" id="3.20.20.190">
    <property type="entry name" value="Phosphatidylinositol (PI) phosphodiesterase"/>
    <property type="match status" value="1"/>
</dbReference>
<dbReference type="EMBL" id="KN846953">
    <property type="protein sequence ID" value="KIV78807.1"/>
    <property type="molecule type" value="Genomic_DNA"/>
</dbReference>